<feature type="domain" description="AMP-dependent synthetase/ligase" evidence="3">
    <location>
        <begin position="45"/>
        <end position="394"/>
    </location>
</feature>
<comment type="similarity">
    <text evidence="1">Belongs to the ATP-dependent AMP-binding enzyme family.</text>
</comment>
<evidence type="ECO:0000259" key="3">
    <source>
        <dbReference type="Pfam" id="PF00501"/>
    </source>
</evidence>
<evidence type="ECO:0000313" key="5">
    <source>
        <dbReference type="EMBL" id="GAA0230437.1"/>
    </source>
</evidence>
<dbReference type="Proteomes" id="UP001500967">
    <property type="component" value="Unassembled WGS sequence"/>
</dbReference>
<dbReference type="SUPFAM" id="SSF56801">
    <property type="entry name" value="Acetyl-CoA synthetase-like"/>
    <property type="match status" value="1"/>
</dbReference>
<feature type="domain" description="AMP-binding enzyme C-terminal" evidence="4">
    <location>
        <begin position="442"/>
        <end position="517"/>
    </location>
</feature>
<evidence type="ECO:0000256" key="2">
    <source>
        <dbReference type="ARBA" id="ARBA00022598"/>
    </source>
</evidence>
<dbReference type="InterPro" id="IPR025110">
    <property type="entry name" value="AMP-bd_C"/>
</dbReference>
<keyword evidence="2" id="KW-0436">Ligase</keyword>
<dbReference type="Gene3D" id="3.40.50.12780">
    <property type="entry name" value="N-terminal domain of ligase-like"/>
    <property type="match status" value="1"/>
</dbReference>
<proteinExistence type="inferred from homology"/>
<gene>
    <name evidence="5" type="ORF">GCM10009539_14810</name>
</gene>
<keyword evidence="6" id="KW-1185">Reference proteome</keyword>
<reference evidence="5 6" key="1">
    <citation type="journal article" date="2019" name="Int. J. Syst. Evol. Microbiol.">
        <title>The Global Catalogue of Microorganisms (GCM) 10K type strain sequencing project: providing services to taxonomists for standard genome sequencing and annotation.</title>
        <authorList>
            <consortium name="The Broad Institute Genomics Platform"/>
            <consortium name="The Broad Institute Genome Sequencing Center for Infectious Disease"/>
            <person name="Wu L."/>
            <person name="Ma J."/>
        </authorList>
    </citation>
    <scope>NUCLEOTIDE SEQUENCE [LARGE SCALE GENOMIC DNA]</scope>
    <source>
        <strain evidence="5 6">JCM 10425</strain>
    </source>
</reference>
<dbReference type="InterPro" id="IPR045851">
    <property type="entry name" value="AMP-bd_C_sf"/>
</dbReference>
<dbReference type="Pfam" id="PF00501">
    <property type="entry name" value="AMP-binding"/>
    <property type="match status" value="1"/>
</dbReference>
<dbReference type="RefSeq" id="WP_344647964.1">
    <property type="nucleotide sequence ID" value="NZ_BAAAGX010000006.1"/>
</dbReference>
<accession>A0ABN0TUC6</accession>
<comment type="caution">
    <text evidence="5">The sequence shown here is derived from an EMBL/GenBank/DDBJ whole genome shotgun (WGS) entry which is preliminary data.</text>
</comment>
<dbReference type="PANTHER" id="PTHR43201:SF5">
    <property type="entry name" value="MEDIUM-CHAIN ACYL-COA LIGASE ACSF2, MITOCHONDRIAL"/>
    <property type="match status" value="1"/>
</dbReference>
<sequence>MYATQLATTLVKAGVVAPGRPDRITRQLVALKSWGLSLAGGYTSAAARDPERIALIDERRQVTFAELVDRATRISQGLAALGVRGKSRVAVLCRNHAGLIEALVASATLGADTVLVNTGLSAAQLETVLREQSAELVIADEEFLPLIGEPGVPVIVAWAEQHPGRTTLDDLVARNPGGRAAPPEVVGRTIVLTSGTTGAPKGARRPPPHGLGALASILSKIPLKVRNTVAIPAPLFHTWGFAGLQVGMGLRATLVLRRRFEPEALLNDVATHRVNGVFVVPIMMQRMLELAPEARATYDLSTVRAIASSGSALIGDFAVHFMDAFGDVLYNLYGSTEVSWATIATPSDLRREPRTAGQAPLGTRLAILDENGNDLPAGTPGRIFVANGMLFEGYTNGASKEVRRGFMSTGDVGHLDATGLLFVDGRDDDMIVSGGENVFPREVENILTEAECVREVAVIGVPDDDFGQRLAAYVVLHEGHPADADTIRDLVKAKAARYSVPRDVHFLDELPRNATGKVVPRLLRG</sequence>
<evidence type="ECO:0000256" key="1">
    <source>
        <dbReference type="ARBA" id="ARBA00006432"/>
    </source>
</evidence>
<name>A0ABN0TUC6_9ACTN</name>
<dbReference type="Pfam" id="PF13193">
    <property type="entry name" value="AMP-binding_C"/>
    <property type="match status" value="1"/>
</dbReference>
<organism evidence="5 6">
    <name type="scientific">Cryptosporangium japonicum</name>
    <dbReference type="NCBI Taxonomy" id="80872"/>
    <lineage>
        <taxon>Bacteria</taxon>
        <taxon>Bacillati</taxon>
        <taxon>Actinomycetota</taxon>
        <taxon>Actinomycetes</taxon>
        <taxon>Cryptosporangiales</taxon>
        <taxon>Cryptosporangiaceae</taxon>
        <taxon>Cryptosporangium</taxon>
    </lineage>
</organism>
<evidence type="ECO:0000259" key="4">
    <source>
        <dbReference type="Pfam" id="PF13193"/>
    </source>
</evidence>
<dbReference type="InterPro" id="IPR020845">
    <property type="entry name" value="AMP-binding_CS"/>
</dbReference>
<dbReference type="PROSITE" id="PS00455">
    <property type="entry name" value="AMP_BINDING"/>
    <property type="match status" value="1"/>
</dbReference>
<dbReference type="Gene3D" id="3.30.300.30">
    <property type="match status" value="1"/>
</dbReference>
<evidence type="ECO:0000313" key="6">
    <source>
        <dbReference type="Proteomes" id="UP001500967"/>
    </source>
</evidence>
<dbReference type="PANTHER" id="PTHR43201">
    <property type="entry name" value="ACYL-COA SYNTHETASE"/>
    <property type="match status" value="1"/>
</dbReference>
<dbReference type="CDD" id="cd04433">
    <property type="entry name" value="AFD_class_I"/>
    <property type="match status" value="1"/>
</dbReference>
<dbReference type="EMBL" id="BAAAGX010000006">
    <property type="protein sequence ID" value="GAA0230437.1"/>
    <property type="molecule type" value="Genomic_DNA"/>
</dbReference>
<protein>
    <submittedName>
        <fullName evidence="5">AMP-binding protein</fullName>
    </submittedName>
</protein>
<dbReference type="InterPro" id="IPR042099">
    <property type="entry name" value="ANL_N_sf"/>
</dbReference>
<dbReference type="InterPro" id="IPR000873">
    <property type="entry name" value="AMP-dep_synth/lig_dom"/>
</dbReference>